<keyword evidence="4" id="KW-1185">Reference proteome</keyword>
<feature type="chain" id="PRO_5013615380" description="Tetratricopeptide repeat protein" evidence="2">
    <location>
        <begin position="25"/>
        <end position="276"/>
    </location>
</feature>
<reference evidence="3" key="1">
    <citation type="submission" date="2017-10" db="EMBL/GenBank/DDBJ databases">
        <title>Massilia psychrophilum sp. nov., a novel purple-pigmented bacterium isolated from Tianshan glacier, Xinjiang Municipality, China.</title>
        <authorList>
            <person name="Wang H."/>
        </authorList>
    </citation>
    <scope>NUCLEOTIDE SEQUENCE [LARGE SCALE GENOMIC DNA]</scope>
    <source>
        <strain evidence="3">B2</strain>
    </source>
</reference>
<evidence type="ECO:0000256" key="1">
    <source>
        <dbReference type="SAM" id="MobiDB-lite"/>
    </source>
</evidence>
<proteinExistence type="predicted"/>
<dbReference type="KEGG" id="mass:CR152_20725"/>
<evidence type="ECO:0000313" key="3">
    <source>
        <dbReference type="EMBL" id="ATQ76667.1"/>
    </source>
</evidence>
<keyword evidence="2" id="KW-0732">Signal</keyword>
<name>A0A2D2DNX5_9BURK</name>
<dbReference type="Gene3D" id="1.25.40.10">
    <property type="entry name" value="Tetratricopeptide repeat domain"/>
    <property type="match status" value="1"/>
</dbReference>
<evidence type="ECO:0000313" key="4">
    <source>
        <dbReference type="Proteomes" id="UP000229897"/>
    </source>
</evidence>
<sequence length="276" mass="30435">MKKAIMLIRASLAACLMWANLVLASAPPGGVDGPFALIDAGKHREALVLLEKARETAPTPEVLWGIGLAAFELGEYEKSLDARLAFARVNSDWRGMVKLVQTYQALGRLEERDKQRTALVDLWTSGANPELSREESYRREQFRHEGRNISAFEHYRPAGTHRVVYAFEVAADGDKPGYRISLGSYDTTNTIAQELGDVPKGKRMYHLDQYGAGYHETLGFYIGQPSYDVVRAAVLAKVSGTSKPMSRSTYKENNAKSPIHLQPKPAAQPDGGAGLR</sequence>
<dbReference type="InterPro" id="IPR011990">
    <property type="entry name" value="TPR-like_helical_dom_sf"/>
</dbReference>
<feature type="region of interest" description="Disordered" evidence="1">
    <location>
        <begin position="242"/>
        <end position="276"/>
    </location>
</feature>
<gene>
    <name evidence="3" type="ORF">CR152_20725</name>
</gene>
<dbReference type="AlphaFoldDB" id="A0A2D2DNX5"/>
<evidence type="ECO:0000256" key="2">
    <source>
        <dbReference type="SAM" id="SignalP"/>
    </source>
</evidence>
<dbReference type="Proteomes" id="UP000229897">
    <property type="component" value="Chromosome"/>
</dbReference>
<protein>
    <recommendedName>
        <fullName evidence="5">Tetratricopeptide repeat protein</fullName>
    </recommendedName>
</protein>
<evidence type="ECO:0008006" key="5">
    <source>
        <dbReference type="Google" id="ProtNLM"/>
    </source>
</evidence>
<dbReference type="SUPFAM" id="SSF48452">
    <property type="entry name" value="TPR-like"/>
    <property type="match status" value="1"/>
</dbReference>
<feature type="signal peptide" evidence="2">
    <location>
        <begin position="1"/>
        <end position="24"/>
    </location>
</feature>
<dbReference type="EMBL" id="CP024608">
    <property type="protein sequence ID" value="ATQ76667.1"/>
    <property type="molecule type" value="Genomic_DNA"/>
</dbReference>
<organism evidence="3 4">
    <name type="scientific">Massilia violaceinigra</name>
    <dbReference type="NCBI Taxonomy" id="2045208"/>
    <lineage>
        <taxon>Bacteria</taxon>
        <taxon>Pseudomonadati</taxon>
        <taxon>Pseudomonadota</taxon>
        <taxon>Betaproteobacteria</taxon>
        <taxon>Burkholderiales</taxon>
        <taxon>Oxalobacteraceae</taxon>
        <taxon>Telluria group</taxon>
        <taxon>Massilia</taxon>
    </lineage>
</organism>
<accession>A0A2D2DNX5</accession>